<sequence>MSGSAALEYGFPSTHSTNAVSVAVYSIALLTRASDAYATTKMILIPLLYCYAFSIVLGRVYCGMHGFYDVVIGSALGAGLAAIELAYGQAFGVWICSDTHLHVLYVVLVVLVLVRVHPEPADDCPCFDDSVCFAAVYIGVELGVWHFATTDYSWNDPVPATAKYSLEQIGWLKTCLRTMLGVVIVFAWRGVAKPLLLRYLPPLYRVFENIGVNLPRRYFRNASSYKTIPAKHKDDNIIPPALDIPSIISDTLLNPRRRAVSIGPQSEADAYETLAYRSQKRRQSQSRKDRSILETSTPRATPTSSSPIDYFDSPPRPQRAFTGDARSVPGAGLLPTPEASRISSYEQMMGTGNVALFTPLTPPPSDRSSSRNSENGYTSEDRAEDKENREMFQRLERPRVRYDVEVVTKLVVYTGIAWLAVEGNPILF</sequence>
<reference evidence="1" key="1">
    <citation type="submission" date="2024-09" db="EMBL/GenBank/DDBJ databases">
        <title>Black Yeasts Isolated from many extreme environments.</title>
        <authorList>
            <person name="Coleine C."/>
            <person name="Stajich J.E."/>
            <person name="Selbmann L."/>
        </authorList>
    </citation>
    <scope>NUCLEOTIDE SEQUENCE</scope>
    <source>
        <strain evidence="1">CCFEE 5737</strain>
    </source>
</reference>
<protein>
    <submittedName>
        <fullName evidence="1">Uncharacterized protein</fullName>
    </submittedName>
</protein>
<proteinExistence type="predicted"/>
<name>A0ACC3DS64_9PEZI</name>
<evidence type="ECO:0000313" key="1">
    <source>
        <dbReference type="EMBL" id="KAK3079603.1"/>
    </source>
</evidence>
<keyword evidence="2" id="KW-1185">Reference proteome</keyword>
<comment type="caution">
    <text evidence="1">The sequence shown here is derived from an EMBL/GenBank/DDBJ whole genome shotgun (WGS) entry which is preliminary data.</text>
</comment>
<dbReference type="EMBL" id="JAWDJW010001035">
    <property type="protein sequence ID" value="KAK3079603.1"/>
    <property type="molecule type" value="Genomic_DNA"/>
</dbReference>
<evidence type="ECO:0000313" key="2">
    <source>
        <dbReference type="Proteomes" id="UP001186974"/>
    </source>
</evidence>
<organism evidence="1 2">
    <name type="scientific">Coniosporium uncinatum</name>
    <dbReference type="NCBI Taxonomy" id="93489"/>
    <lineage>
        <taxon>Eukaryota</taxon>
        <taxon>Fungi</taxon>
        <taxon>Dikarya</taxon>
        <taxon>Ascomycota</taxon>
        <taxon>Pezizomycotina</taxon>
        <taxon>Dothideomycetes</taxon>
        <taxon>Dothideomycetes incertae sedis</taxon>
        <taxon>Coniosporium</taxon>
    </lineage>
</organism>
<accession>A0ACC3DS64</accession>
<feature type="non-terminal residue" evidence="1">
    <location>
        <position position="428"/>
    </location>
</feature>
<dbReference type="Proteomes" id="UP001186974">
    <property type="component" value="Unassembled WGS sequence"/>
</dbReference>
<gene>
    <name evidence="1" type="ORF">LTS18_004436</name>
</gene>